<dbReference type="GO" id="GO:0046081">
    <property type="term" value="P:dUTP catabolic process"/>
    <property type="evidence" value="ECO:0007669"/>
    <property type="project" value="InterPro"/>
</dbReference>
<accession>A0A134CH83</accession>
<comment type="caution">
    <text evidence="7">The sequence shown here is derived from an EMBL/GenBank/DDBJ whole genome shotgun (WGS) entry which is preliminary data.</text>
</comment>
<evidence type="ECO:0000256" key="2">
    <source>
        <dbReference type="ARBA" id="ARBA00012379"/>
    </source>
</evidence>
<name>A0A134CH83_9FIRM</name>
<dbReference type="GO" id="GO:0004170">
    <property type="term" value="F:dUTP diphosphatase activity"/>
    <property type="evidence" value="ECO:0007669"/>
    <property type="project" value="UniProtKB-EC"/>
</dbReference>
<comment type="catalytic activity">
    <reaction evidence="5">
        <text>dUTP + H2O = dUMP + diphosphate + H(+)</text>
        <dbReference type="Rhea" id="RHEA:10248"/>
        <dbReference type="ChEBI" id="CHEBI:15377"/>
        <dbReference type="ChEBI" id="CHEBI:15378"/>
        <dbReference type="ChEBI" id="CHEBI:33019"/>
        <dbReference type="ChEBI" id="CHEBI:61555"/>
        <dbReference type="ChEBI" id="CHEBI:246422"/>
        <dbReference type="EC" id="3.6.1.23"/>
    </reaction>
</comment>
<dbReference type="SUPFAM" id="SSF51283">
    <property type="entry name" value="dUTPase-like"/>
    <property type="match status" value="1"/>
</dbReference>
<dbReference type="EMBL" id="LSDT01000029">
    <property type="protein sequence ID" value="KXB91565.1"/>
    <property type="molecule type" value="Genomic_DNA"/>
</dbReference>
<gene>
    <name evidence="7" type="ORF">HMPREF3182_00787</name>
</gene>
<dbReference type="PATRIC" id="fig|1588748.3.peg.751"/>
<comment type="similarity">
    <text evidence="1">Belongs to the dUTPase family.</text>
</comment>
<dbReference type="Gene3D" id="2.70.40.10">
    <property type="match status" value="1"/>
</dbReference>
<dbReference type="STRING" id="1588748.HMPREF3182_00787"/>
<dbReference type="PANTHER" id="PTHR11241:SF0">
    <property type="entry name" value="DEOXYURIDINE 5'-TRIPHOSPHATE NUCLEOTIDOHYDROLASE"/>
    <property type="match status" value="1"/>
</dbReference>
<dbReference type="NCBIfam" id="TIGR00576">
    <property type="entry name" value="dut"/>
    <property type="match status" value="1"/>
</dbReference>
<evidence type="ECO:0000256" key="5">
    <source>
        <dbReference type="ARBA" id="ARBA00047686"/>
    </source>
</evidence>
<dbReference type="CDD" id="cd07557">
    <property type="entry name" value="trimeric_dUTPase"/>
    <property type="match status" value="1"/>
</dbReference>
<evidence type="ECO:0000256" key="3">
    <source>
        <dbReference type="ARBA" id="ARBA00022801"/>
    </source>
</evidence>
<dbReference type="Pfam" id="PF00692">
    <property type="entry name" value="dUTPase"/>
    <property type="match status" value="1"/>
</dbReference>
<evidence type="ECO:0000259" key="6">
    <source>
        <dbReference type="Pfam" id="PF00692"/>
    </source>
</evidence>
<keyword evidence="4" id="KW-0546">Nucleotide metabolism</keyword>
<dbReference type="InterPro" id="IPR036157">
    <property type="entry name" value="dUTPase-like_sf"/>
</dbReference>
<dbReference type="AlphaFoldDB" id="A0A134CH83"/>
<dbReference type="InterPro" id="IPR008181">
    <property type="entry name" value="dUTPase"/>
</dbReference>
<keyword evidence="3" id="KW-0378">Hydrolase</keyword>
<evidence type="ECO:0000313" key="8">
    <source>
        <dbReference type="Proteomes" id="UP000070160"/>
    </source>
</evidence>
<organism evidence="7 8">
    <name type="scientific">Megasphaera hutchinsoni</name>
    <dbReference type="NCBI Taxonomy" id="1588748"/>
    <lineage>
        <taxon>Bacteria</taxon>
        <taxon>Bacillati</taxon>
        <taxon>Bacillota</taxon>
        <taxon>Negativicutes</taxon>
        <taxon>Veillonellales</taxon>
        <taxon>Veillonellaceae</taxon>
        <taxon>Megasphaera</taxon>
    </lineage>
</organism>
<keyword evidence="8" id="KW-1185">Reference proteome</keyword>
<dbReference type="Proteomes" id="UP000070160">
    <property type="component" value="Unassembled WGS sequence"/>
</dbReference>
<dbReference type="GO" id="GO:0006226">
    <property type="term" value="P:dUMP biosynthetic process"/>
    <property type="evidence" value="ECO:0007669"/>
    <property type="project" value="InterPro"/>
</dbReference>
<dbReference type="PANTHER" id="PTHR11241">
    <property type="entry name" value="DEOXYURIDINE 5'-TRIPHOSPHATE NUCLEOTIDOHYDROLASE"/>
    <property type="match status" value="1"/>
</dbReference>
<evidence type="ECO:0000256" key="4">
    <source>
        <dbReference type="ARBA" id="ARBA00023080"/>
    </source>
</evidence>
<dbReference type="EC" id="3.6.1.23" evidence="2"/>
<dbReference type="GO" id="GO:0000287">
    <property type="term" value="F:magnesium ion binding"/>
    <property type="evidence" value="ECO:0007669"/>
    <property type="project" value="InterPro"/>
</dbReference>
<feature type="domain" description="dUTPase-like" evidence="6">
    <location>
        <begin position="18"/>
        <end position="147"/>
    </location>
</feature>
<proteinExistence type="inferred from homology"/>
<reference evidence="8" key="1">
    <citation type="submission" date="2016-01" db="EMBL/GenBank/DDBJ databases">
        <authorList>
            <person name="Mitreva M."/>
            <person name="Pepin K.H."/>
            <person name="Mihindukulasuriya K.A."/>
            <person name="Fulton R."/>
            <person name="Fronick C."/>
            <person name="O'Laughlin M."/>
            <person name="Miner T."/>
            <person name="Herter B."/>
            <person name="Rosa B.A."/>
            <person name="Cordes M."/>
            <person name="Tomlinson C."/>
            <person name="Wollam A."/>
            <person name="Palsikar V.B."/>
            <person name="Mardis E.R."/>
            <person name="Wilson R.K."/>
        </authorList>
    </citation>
    <scope>NUCLEOTIDE SEQUENCE [LARGE SCALE GENOMIC DNA]</scope>
    <source>
        <strain evidence="8">KA00182</strain>
    </source>
</reference>
<dbReference type="InterPro" id="IPR033704">
    <property type="entry name" value="dUTPase_trimeric"/>
</dbReference>
<dbReference type="InterPro" id="IPR029054">
    <property type="entry name" value="dUTPase-like"/>
</dbReference>
<evidence type="ECO:0000256" key="1">
    <source>
        <dbReference type="ARBA" id="ARBA00006581"/>
    </source>
</evidence>
<evidence type="ECO:0000313" key="7">
    <source>
        <dbReference type="EMBL" id="KXB91565.1"/>
    </source>
</evidence>
<protein>
    <recommendedName>
        <fullName evidence="2">dUTP diphosphatase</fullName>
        <ecNumber evidence="2">3.6.1.23</ecNumber>
    </recommendedName>
</protein>
<sequence length="150" mass="16448">MTMTRGFKIVKKYADQDITLPVRKTTGSAGYDLAAAETVTLLPHAITIVPTGVKAYMQEDEYLSIFIRSSLSFKYGLMLANGTGIIDSDYYNNSDNEGHIMIAYYNTAEEPYTIQKGERIGQGIFMKYFTVDGDTVTAVRTGGIGSTGKV</sequence>